<evidence type="ECO:0000313" key="2">
    <source>
        <dbReference type="Proteomes" id="UP000789901"/>
    </source>
</evidence>
<sequence>FLGAHEQIDLSVHSESPIRNIKLFYENYGYIGKKDGKEVKINNEFIKCRNGWINF</sequence>
<keyword evidence="2" id="KW-1185">Reference proteome</keyword>
<organism evidence="1 2">
    <name type="scientific">Gigaspora margarita</name>
    <dbReference type="NCBI Taxonomy" id="4874"/>
    <lineage>
        <taxon>Eukaryota</taxon>
        <taxon>Fungi</taxon>
        <taxon>Fungi incertae sedis</taxon>
        <taxon>Mucoromycota</taxon>
        <taxon>Glomeromycotina</taxon>
        <taxon>Glomeromycetes</taxon>
        <taxon>Diversisporales</taxon>
        <taxon>Gigasporaceae</taxon>
        <taxon>Gigaspora</taxon>
    </lineage>
</organism>
<feature type="non-terminal residue" evidence="1">
    <location>
        <position position="1"/>
    </location>
</feature>
<name>A0ABN7WXZ7_GIGMA</name>
<proteinExistence type="predicted"/>
<dbReference type="EMBL" id="CAJVQB010072460">
    <property type="protein sequence ID" value="CAG8843450.1"/>
    <property type="molecule type" value="Genomic_DNA"/>
</dbReference>
<accession>A0ABN7WXZ7</accession>
<gene>
    <name evidence="1" type="ORF">GMARGA_LOCUS36550</name>
</gene>
<comment type="caution">
    <text evidence="1">The sequence shown here is derived from an EMBL/GenBank/DDBJ whole genome shotgun (WGS) entry which is preliminary data.</text>
</comment>
<protein>
    <submittedName>
        <fullName evidence="1">12393_t:CDS:1</fullName>
    </submittedName>
</protein>
<feature type="non-terminal residue" evidence="1">
    <location>
        <position position="55"/>
    </location>
</feature>
<evidence type="ECO:0000313" key="1">
    <source>
        <dbReference type="EMBL" id="CAG8843450.1"/>
    </source>
</evidence>
<dbReference type="Proteomes" id="UP000789901">
    <property type="component" value="Unassembled WGS sequence"/>
</dbReference>
<reference evidence="1 2" key="1">
    <citation type="submission" date="2021-06" db="EMBL/GenBank/DDBJ databases">
        <authorList>
            <person name="Kallberg Y."/>
            <person name="Tangrot J."/>
            <person name="Rosling A."/>
        </authorList>
    </citation>
    <scope>NUCLEOTIDE SEQUENCE [LARGE SCALE GENOMIC DNA]</scope>
    <source>
        <strain evidence="1 2">120-4 pot B 10/14</strain>
    </source>
</reference>